<feature type="transmembrane region" description="Helical" evidence="1">
    <location>
        <begin position="23"/>
        <end position="42"/>
    </location>
</feature>
<reference evidence="2" key="1">
    <citation type="journal article" date="2019" name="Environ. Microbiol.">
        <title>Fungal ecological strategies reflected in gene transcription - a case study of two litter decomposers.</title>
        <authorList>
            <person name="Barbi F."/>
            <person name="Kohler A."/>
            <person name="Barry K."/>
            <person name="Baskaran P."/>
            <person name="Daum C."/>
            <person name="Fauchery L."/>
            <person name="Ihrmark K."/>
            <person name="Kuo A."/>
            <person name="LaButti K."/>
            <person name="Lipzen A."/>
            <person name="Morin E."/>
            <person name="Grigoriev I.V."/>
            <person name="Henrissat B."/>
            <person name="Lindahl B."/>
            <person name="Martin F."/>
        </authorList>
    </citation>
    <scope>NUCLEOTIDE SEQUENCE</scope>
    <source>
        <strain evidence="2">JB14</strain>
    </source>
</reference>
<evidence type="ECO:0000313" key="2">
    <source>
        <dbReference type="EMBL" id="KAE9406663.1"/>
    </source>
</evidence>
<keyword evidence="1" id="KW-1133">Transmembrane helix</keyword>
<protein>
    <submittedName>
        <fullName evidence="2">Uncharacterized protein</fullName>
    </submittedName>
</protein>
<organism evidence="2 3">
    <name type="scientific">Gymnopus androsaceus JB14</name>
    <dbReference type="NCBI Taxonomy" id="1447944"/>
    <lineage>
        <taxon>Eukaryota</taxon>
        <taxon>Fungi</taxon>
        <taxon>Dikarya</taxon>
        <taxon>Basidiomycota</taxon>
        <taxon>Agaricomycotina</taxon>
        <taxon>Agaricomycetes</taxon>
        <taxon>Agaricomycetidae</taxon>
        <taxon>Agaricales</taxon>
        <taxon>Marasmiineae</taxon>
        <taxon>Omphalotaceae</taxon>
        <taxon>Gymnopus</taxon>
    </lineage>
</organism>
<name>A0A6A4I9Z1_9AGAR</name>
<dbReference type="EMBL" id="ML769400">
    <property type="protein sequence ID" value="KAE9406663.1"/>
    <property type="molecule type" value="Genomic_DNA"/>
</dbReference>
<evidence type="ECO:0000256" key="1">
    <source>
        <dbReference type="SAM" id="Phobius"/>
    </source>
</evidence>
<keyword evidence="3" id="KW-1185">Reference proteome</keyword>
<accession>A0A6A4I9Z1</accession>
<evidence type="ECO:0000313" key="3">
    <source>
        <dbReference type="Proteomes" id="UP000799118"/>
    </source>
</evidence>
<gene>
    <name evidence="2" type="ORF">BT96DRAFT_987221</name>
</gene>
<dbReference type="AlphaFoldDB" id="A0A6A4I9Z1"/>
<keyword evidence="1" id="KW-0472">Membrane</keyword>
<proteinExistence type="predicted"/>
<keyword evidence="1" id="KW-0812">Transmembrane</keyword>
<sequence>MAFSIVDIFTQTFVQAIVPSSSIVWAFVLTVGVAFVFCRICFPCTALRKLQLMRSAVEEQLKDYKRELTAPFYNGSSEVTGYLDYERRLLQIERDVINICLADYDAQKLPWKGYLSAKRIFIRLRVISSCYKEICALQREIEHSEVLSSKHRSDLLLLHVV</sequence>
<dbReference type="Proteomes" id="UP000799118">
    <property type="component" value="Unassembled WGS sequence"/>
</dbReference>